<dbReference type="Proteomes" id="UP000593567">
    <property type="component" value="Unassembled WGS sequence"/>
</dbReference>
<organism evidence="1 2">
    <name type="scientific">Bugula neritina</name>
    <name type="common">Brown bryozoan</name>
    <name type="synonym">Sertularia neritina</name>
    <dbReference type="NCBI Taxonomy" id="10212"/>
    <lineage>
        <taxon>Eukaryota</taxon>
        <taxon>Metazoa</taxon>
        <taxon>Spiralia</taxon>
        <taxon>Lophotrochozoa</taxon>
        <taxon>Bryozoa</taxon>
        <taxon>Gymnolaemata</taxon>
        <taxon>Cheilostomatida</taxon>
        <taxon>Flustrina</taxon>
        <taxon>Buguloidea</taxon>
        <taxon>Bugulidae</taxon>
        <taxon>Bugula</taxon>
    </lineage>
</organism>
<dbReference type="OrthoDB" id="1278353at2759"/>
<sequence>MSGSCRTPSRDRQSVRKATLGVYKLKIIAVSGMTLWQYIHNYLHSSSQELSPYPLLAYSADNVYSGKKYASVFDCMNTVAETDKKLEKQSNSRTEQIAINTETMSVKEDNEACERKRGVGKDNPTQSCVLTGMC</sequence>
<accession>A0A7J7JHT2</accession>
<dbReference type="AlphaFoldDB" id="A0A7J7JHT2"/>
<gene>
    <name evidence="1" type="ORF">EB796_016310</name>
</gene>
<evidence type="ECO:0000313" key="2">
    <source>
        <dbReference type="Proteomes" id="UP000593567"/>
    </source>
</evidence>
<keyword evidence="2" id="KW-1185">Reference proteome</keyword>
<proteinExistence type="predicted"/>
<reference evidence="1" key="1">
    <citation type="submission" date="2020-06" db="EMBL/GenBank/DDBJ databases">
        <title>Draft genome of Bugula neritina, a colonial animal packing powerful symbionts and potential medicines.</title>
        <authorList>
            <person name="Rayko M."/>
        </authorList>
    </citation>
    <scope>NUCLEOTIDE SEQUENCE [LARGE SCALE GENOMIC DNA]</scope>
    <source>
        <strain evidence="1">Kwan_BN1</strain>
    </source>
</reference>
<protein>
    <submittedName>
        <fullName evidence="1">Uncharacterized protein</fullName>
    </submittedName>
</protein>
<name>A0A7J7JHT2_BUGNE</name>
<comment type="caution">
    <text evidence="1">The sequence shown here is derived from an EMBL/GenBank/DDBJ whole genome shotgun (WGS) entry which is preliminary data.</text>
</comment>
<evidence type="ECO:0000313" key="1">
    <source>
        <dbReference type="EMBL" id="KAF6025373.1"/>
    </source>
</evidence>
<dbReference type="EMBL" id="VXIV02002464">
    <property type="protein sequence ID" value="KAF6025373.1"/>
    <property type="molecule type" value="Genomic_DNA"/>
</dbReference>